<feature type="domain" description="PAS" evidence="6">
    <location>
        <begin position="153"/>
        <end position="186"/>
    </location>
</feature>
<keyword evidence="1" id="KW-0145">Chemotaxis</keyword>
<accession>A0A1H4AQY4</accession>
<feature type="region of interest" description="Disordered" evidence="4">
    <location>
        <begin position="317"/>
        <end position="337"/>
    </location>
</feature>
<dbReference type="Pfam" id="PF00015">
    <property type="entry name" value="MCPsignal"/>
    <property type="match status" value="1"/>
</dbReference>
<evidence type="ECO:0000313" key="9">
    <source>
        <dbReference type="EMBL" id="SEA38286.1"/>
    </source>
</evidence>
<dbReference type="InterPro" id="IPR035965">
    <property type="entry name" value="PAS-like_dom_sf"/>
</dbReference>
<dbReference type="SMART" id="SM00283">
    <property type="entry name" value="MA"/>
    <property type="match status" value="1"/>
</dbReference>
<dbReference type="GO" id="GO:0016020">
    <property type="term" value="C:membrane"/>
    <property type="evidence" value="ECO:0007669"/>
    <property type="project" value="InterPro"/>
</dbReference>
<evidence type="ECO:0000313" key="10">
    <source>
        <dbReference type="Proteomes" id="UP000198703"/>
    </source>
</evidence>
<dbReference type="Pfam" id="PF08447">
    <property type="entry name" value="PAS_3"/>
    <property type="match status" value="2"/>
</dbReference>
<dbReference type="InterPro" id="IPR004089">
    <property type="entry name" value="MCPsignal_dom"/>
</dbReference>
<dbReference type="InterPro" id="IPR013655">
    <property type="entry name" value="PAS_fold_3"/>
</dbReference>
<evidence type="ECO:0000256" key="2">
    <source>
        <dbReference type="ARBA" id="ARBA00029447"/>
    </source>
</evidence>
<evidence type="ECO:0000256" key="3">
    <source>
        <dbReference type="PROSITE-ProRule" id="PRU00284"/>
    </source>
</evidence>
<dbReference type="NCBIfam" id="TIGR00229">
    <property type="entry name" value="sensory_box"/>
    <property type="match status" value="2"/>
</dbReference>
<evidence type="ECO:0000259" key="6">
    <source>
        <dbReference type="PROSITE" id="PS50112"/>
    </source>
</evidence>
<dbReference type="PANTHER" id="PTHR43531">
    <property type="entry name" value="PROTEIN ICFG"/>
    <property type="match status" value="1"/>
</dbReference>
<dbReference type="PRINTS" id="PR00260">
    <property type="entry name" value="CHEMTRNSDUCR"/>
</dbReference>
<dbReference type="PROSITE" id="PS50112">
    <property type="entry name" value="PAS"/>
    <property type="match status" value="2"/>
</dbReference>
<evidence type="ECO:0000256" key="4">
    <source>
        <dbReference type="SAM" id="MobiDB-lite"/>
    </source>
</evidence>
<keyword evidence="10" id="KW-1185">Reference proteome</keyword>
<dbReference type="CDD" id="cd11386">
    <property type="entry name" value="MCP_signal"/>
    <property type="match status" value="1"/>
</dbReference>
<dbReference type="PROSITE" id="PS50113">
    <property type="entry name" value="PAC"/>
    <property type="match status" value="2"/>
</dbReference>
<dbReference type="Gene3D" id="1.10.287.950">
    <property type="entry name" value="Methyl-accepting chemotaxis protein"/>
    <property type="match status" value="1"/>
</dbReference>
<comment type="similarity">
    <text evidence="2">Belongs to the methyl-accepting chemotaxis (MCP) protein family.</text>
</comment>
<dbReference type="GO" id="GO:0007165">
    <property type="term" value="P:signal transduction"/>
    <property type="evidence" value="ECO:0007669"/>
    <property type="project" value="UniProtKB-KW"/>
</dbReference>
<dbReference type="InterPro" id="IPR051310">
    <property type="entry name" value="MCP_chemotaxis"/>
</dbReference>
<dbReference type="AlphaFoldDB" id="A0A1H4AQY4"/>
<dbReference type="PROSITE" id="PS50885">
    <property type="entry name" value="HAMP"/>
    <property type="match status" value="1"/>
</dbReference>
<feature type="domain" description="Methyl-accepting transducer" evidence="5">
    <location>
        <begin position="303"/>
        <end position="532"/>
    </location>
</feature>
<dbReference type="SUPFAM" id="SSF58104">
    <property type="entry name" value="Methyl-accepting chemotaxis protein (MCP) signaling domain"/>
    <property type="match status" value="1"/>
</dbReference>
<organism evidence="9 10">
    <name type="scientific">Rubrimonas cliftonensis</name>
    <dbReference type="NCBI Taxonomy" id="89524"/>
    <lineage>
        <taxon>Bacteria</taxon>
        <taxon>Pseudomonadati</taxon>
        <taxon>Pseudomonadota</taxon>
        <taxon>Alphaproteobacteria</taxon>
        <taxon>Rhodobacterales</taxon>
        <taxon>Paracoccaceae</taxon>
        <taxon>Rubrimonas</taxon>
    </lineage>
</organism>
<feature type="compositionally biased region" description="Low complexity" evidence="4">
    <location>
        <begin position="320"/>
        <end position="334"/>
    </location>
</feature>
<dbReference type="Gene3D" id="3.30.450.20">
    <property type="entry name" value="PAS domain"/>
    <property type="match status" value="2"/>
</dbReference>
<dbReference type="InterPro" id="IPR004090">
    <property type="entry name" value="Chemotax_Me-accpt_rcpt"/>
</dbReference>
<dbReference type="PROSITE" id="PS50111">
    <property type="entry name" value="CHEMOTAXIS_TRANSDUC_2"/>
    <property type="match status" value="1"/>
</dbReference>
<feature type="compositionally biased region" description="Low complexity" evidence="4">
    <location>
        <begin position="348"/>
        <end position="358"/>
    </location>
</feature>
<feature type="region of interest" description="Disordered" evidence="4">
    <location>
        <begin position="348"/>
        <end position="367"/>
    </location>
</feature>
<evidence type="ECO:0000259" key="5">
    <source>
        <dbReference type="PROSITE" id="PS50111"/>
    </source>
</evidence>
<keyword evidence="3" id="KW-0807">Transducer</keyword>
<feature type="domain" description="HAMP" evidence="8">
    <location>
        <begin position="255"/>
        <end position="298"/>
    </location>
</feature>
<protein>
    <submittedName>
        <fullName evidence="9">Methyl-accepting chemotaxis sensory transducer with Pas/Pac sensor</fullName>
    </submittedName>
</protein>
<dbReference type="SMART" id="SM00304">
    <property type="entry name" value="HAMP"/>
    <property type="match status" value="1"/>
</dbReference>
<dbReference type="InterPro" id="IPR003660">
    <property type="entry name" value="HAMP_dom"/>
</dbReference>
<dbReference type="GO" id="GO:0004888">
    <property type="term" value="F:transmembrane signaling receptor activity"/>
    <property type="evidence" value="ECO:0007669"/>
    <property type="project" value="InterPro"/>
</dbReference>
<reference evidence="9 10" key="1">
    <citation type="submission" date="2016-10" db="EMBL/GenBank/DDBJ databases">
        <authorList>
            <person name="de Groot N.N."/>
        </authorList>
    </citation>
    <scope>NUCLEOTIDE SEQUENCE [LARGE SCALE GENOMIC DNA]</scope>
    <source>
        <strain evidence="9 10">DSM 15345</strain>
    </source>
</reference>
<dbReference type="InterPro" id="IPR000014">
    <property type="entry name" value="PAS"/>
</dbReference>
<feature type="domain" description="PAC" evidence="7">
    <location>
        <begin position="81"/>
        <end position="135"/>
    </location>
</feature>
<feature type="domain" description="PAC" evidence="7">
    <location>
        <begin position="205"/>
        <end position="257"/>
    </location>
</feature>
<sequence length="557" mass="59092">MRKWFGNDLDDAQNMAAVDGAFAVIEFSPDGAILRANANFLSASGFSEDEITGRHHRMFMPDGAAQSACYAKFWATLGRGEPVSGLFERRRKDGSPLWLEASYAPVKDRRGRVLSVIKVALDVTASQLVLGDAAAQLAAISRSQAVIEFKPCGEILTANENFLAGIGYAEAEIVGRHHRIFVDPEEARSPDYARLWRDLADGQPQQGQFRRITKSGKDIFIQATYTPILDARGKTVKVVKFATDITGRVTAQQLLRDRLGDLADGALDVAIAERPDPEFTVLFEAFNATVDRLREMVGAIRALSVKVSASADAIDDGATSLSSRSESQAASLEETSATMEQISVTAANSAGSARAARTTSEDAAERTAAAREAASAATEAMRSIRSVAGRIGEISGVITTIASQTNLLALNASVEAARAGEAGRGFAVVAAEVRDLAQRSGKAASDIAKLADESRGHIDRGVEVVERTGGALGLTSEAIREALAAFTEISQASTEQASGVTEVSASLRQLDTITQENAAMADRLSNDTRALQAQAAELNGLVAGFRESRQERSALAA</sequence>
<evidence type="ECO:0000259" key="8">
    <source>
        <dbReference type="PROSITE" id="PS50885"/>
    </source>
</evidence>
<dbReference type="SMART" id="SM00086">
    <property type="entry name" value="PAC"/>
    <property type="match status" value="2"/>
</dbReference>
<proteinExistence type="inferred from homology"/>
<dbReference type="InterPro" id="IPR001610">
    <property type="entry name" value="PAC"/>
</dbReference>
<evidence type="ECO:0000256" key="1">
    <source>
        <dbReference type="ARBA" id="ARBA00022500"/>
    </source>
</evidence>
<dbReference type="STRING" id="89524.SAMN05444370_104333"/>
<dbReference type="SUPFAM" id="SSF55785">
    <property type="entry name" value="PYP-like sensor domain (PAS domain)"/>
    <property type="match status" value="2"/>
</dbReference>
<dbReference type="GO" id="GO:0006935">
    <property type="term" value="P:chemotaxis"/>
    <property type="evidence" value="ECO:0007669"/>
    <property type="project" value="UniProtKB-KW"/>
</dbReference>
<dbReference type="Proteomes" id="UP000198703">
    <property type="component" value="Unassembled WGS sequence"/>
</dbReference>
<dbReference type="InterPro" id="IPR000700">
    <property type="entry name" value="PAS-assoc_C"/>
</dbReference>
<dbReference type="CDD" id="cd00130">
    <property type="entry name" value="PAS"/>
    <property type="match status" value="2"/>
</dbReference>
<name>A0A1H4AQY4_9RHOB</name>
<feature type="domain" description="PAS" evidence="6">
    <location>
        <begin position="24"/>
        <end position="62"/>
    </location>
</feature>
<dbReference type="PANTHER" id="PTHR43531:SF11">
    <property type="entry name" value="METHYL-ACCEPTING CHEMOTAXIS PROTEIN 3"/>
    <property type="match status" value="1"/>
</dbReference>
<dbReference type="EMBL" id="FNQM01000004">
    <property type="protein sequence ID" value="SEA38286.1"/>
    <property type="molecule type" value="Genomic_DNA"/>
</dbReference>
<evidence type="ECO:0000259" key="7">
    <source>
        <dbReference type="PROSITE" id="PS50113"/>
    </source>
</evidence>
<gene>
    <name evidence="9" type="ORF">SAMN05444370_104333</name>
</gene>